<dbReference type="HOGENOM" id="CLU_1322710_0_0_1"/>
<keyword evidence="3" id="KW-1185">Reference proteome</keyword>
<evidence type="ECO:0000313" key="2">
    <source>
        <dbReference type="EnsemblPlants" id="OGLUM12G15720.1"/>
    </source>
</evidence>
<evidence type="ECO:0000313" key="3">
    <source>
        <dbReference type="Proteomes" id="UP000026961"/>
    </source>
</evidence>
<organism evidence="2">
    <name type="scientific">Oryza glumipatula</name>
    <dbReference type="NCBI Taxonomy" id="40148"/>
    <lineage>
        <taxon>Eukaryota</taxon>
        <taxon>Viridiplantae</taxon>
        <taxon>Streptophyta</taxon>
        <taxon>Embryophyta</taxon>
        <taxon>Tracheophyta</taxon>
        <taxon>Spermatophyta</taxon>
        <taxon>Magnoliopsida</taxon>
        <taxon>Liliopsida</taxon>
        <taxon>Poales</taxon>
        <taxon>Poaceae</taxon>
        <taxon>BOP clade</taxon>
        <taxon>Oryzoideae</taxon>
        <taxon>Oryzeae</taxon>
        <taxon>Oryzinae</taxon>
        <taxon>Oryza</taxon>
    </lineage>
</organism>
<dbReference type="AlphaFoldDB" id="A0A0E0BTI1"/>
<name>A0A0E0BTI1_9ORYZ</name>
<dbReference type="EnsemblPlants" id="OGLUM12G15720.1">
    <property type="protein sequence ID" value="OGLUM12G15720.1"/>
    <property type="gene ID" value="OGLUM12G15720"/>
</dbReference>
<feature type="region of interest" description="Disordered" evidence="1">
    <location>
        <begin position="53"/>
        <end position="126"/>
    </location>
</feature>
<reference evidence="2" key="1">
    <citation type="submission" date="2015-04" db="UniProtKB">
        <authorList>
            <consortium name="EnsemblPlants"/>
        </authorList>
    </citation>
    <scope>IDENTIFICATION</scope>
</reference>
<dbReference type="PROSITE" id="PS51257">
    <property type="entry name" value="PROKAR_LIPOPROTEIN"/>
    <property type="match status" value="1"/>
</dbReference>
<dbReference type="PROSITE" id="PS51450">
    <property type="entry name" value="LRR"/>
    <property type="match status" value="1"/>
</dbReference>
<proteinExistence type="predicted"/>
<dbReference type="Gramene" id="OGLUM12G15720.1">
    <property type="protein sequence ID" value="OGLUM12G15720.1"/>
    <property type="gene ID" value="OGLUM12G15720"/>
</dbReference>
<dbReference type="Proteomes" id="UP000026961">
    <property type="component" value="Chromosome 12"/>
</dbReference>
<protein>
    <submittedName>
        <fullName evidence="2">Uncharacterized protein</fullName>
    </submittedName>
</protein>
<sequence length="208" mass="22237">MTLNFIRRCDDDFLNLYLAGLSGCTALRELHLAENKISDVEGLHRLLKPTLRAKNQEPSPPPPPPPLLSSPLLSGIQEPSRVPAMPPPDPELNKRLASASAPEHDQTAGPYGTVRATTGKGEEKETLTLNLKEEGRGDKGSVLTGEKVAAGGESRAIAVASGSRHAPRAAPAVASVSSLRRREEFFCSSRVDDFFPGLQNRETRGGPG</sequence>
<dbReference type="InterPro" id="IPR001611">
    <property type="entry name" value="Leu-rich_rpt"/>
</dbReference>
<reference evidence="2" key="2">
    <citation type="submission" date="2018-05" db="EMBL/GenBank/DDBJ databases">
        <title>OgluRS3 (Oryza glumaepatula Reference Sequence Version 3).</title>
        <authorList>
            <person name="Zhang J."/>
            <person name="Kudrna D."/>
            <person name="Lee S."/>
            <person name="Talag J."/>
            <person name="Welchert J."/>
            <person name="Wing R.A."/>
        </authorList>
    </citation>
    <scope>NUCLEOTIDE SEQUENCE [LARGE SCALE GENOMIC DNA]</scope>
</reference>
<accession>A0A0E0BTI1</accession>
<feature type="compositionally biased region" description="Pro residues" evidence="1">
    <location>
        <begin position="58"/>
        <end position="68"/>
    </location>
</feature>
<evidence type="ECO:0000256" key="1">
    <source>
        <dbReference type="SAM" id="MobiDB-lite"/>
    </source>
</evidence>